<proteinExistence type="predicted"/>
<sequence>MAPLAQVARQHNLNILTYADDTQLILSLTKDPRTAKTNLHEGMKSIAEWMRNSRLKLNSDKTEVLILGPTPSAWDESWWPTALGTPPTPSDHARNLGFILDSSLTLSKQVNAVSSFCYNTLCMLRRIYKWIPTETRRTVTQALVSSRLDYVNALYTGIPAKDLLRLQRIQNTSARLILNVPRHSHISHHLRNLHWLPVDKRITFKLLTHAHKALHDTGPAYLNNRLSFYTPACQLRSINLALAVVPHIRRKTSGGRSFSYLAAKTLDTLPTNLRQTQDLLTFRRLLKTWLFDQ</sequence>
<dbReference type="EMBL" id="JANPWB010000007">
    <property type="protein sequence ID" value="KAJ1168789.1"/>
    <property type="molecule type" value="Genomic_DNA"/>
</dbReference>
<dbReference type="PANTHER" id="PTHR33332">
    <property type="entry name" value="REVERSE TRANSCRIPTASE DOMAIN-CONTAINING PROTEIN"/>
    <property type="match status" value="1"/>
</dbReference>
<name>A0AAV7SY12_PLEWA</name>
<keyword evidence="2" id="KW-1185">Reference proteome</keyword>
<organism evidence="1 2">
    <name type="scientific">Pleurodeles waltl</name>
    <name type="common">Iberian ribbed newt</name>
    <dbReference type="NCBI Taxonomy" id="8319"/>
    <lineage>
        <taxon>Eukaryota</taxon>
        <taxon>Metazoa</taxon>
        <taxon>Chordata</taxon>
        <taxon>Craniata</taxon>
        <taxon>Vertebrata</taxon>
        <taxon>Euteleostomi</taxon>
        <taxon>Amphibia</taxon>
        <taxon>Batrachia</taxon>
        <taxon>Caudata</taxon>
        <taxon>Salamandroidea</taxon>
        <taxon>Salamandridae</taxon>
        <taxon>Pleurodelinae</taxon>
        <taxon>Pleurodeles</taxon>
    </lineage>
</organism>
<comment type="caution">
    <text evidence="1">The sequence shown here is derived from an EMBL/GenBank/DDBJ whole genome shotgun (WGS) entry which is preliminary data.</text>
</comment>
<reference evidence="1" key="1">
    <citation type="journal article" date="2022" name="bioRxiv">
        <title>Sequencing and chromosome-scale assembly of the giantPleurodeles waltlgenome.</title>
        <authorList>
            <person name="Brown T."/>
            <person name="Elewa A."/>
            <person name="Iarovenko S."/>
            <person name="Subramanian E."/>
            <person name="Araus A.J."/>
            <person name="Petzold A."/>
            <person name="Susuki M."/>
            <person name="Suzuki K.-i.T."/>
            <person name="Hayashi T."/>
            <person name="Toyoda A."/>
            <person name="Oliveira C."/>
            <person name="Osipova E."/>
            <person name="Leigh N.D."/>
            <person name="Simon A."/>
            <person name="Yun M.H."/>
        </authorList>
    </citation>
    <scope>NUCLEOTIDE SEQUENCE</scope>
    <source>
        <strain evidence="1">20211129_DDA</strain>
        <tissue evidence="1">Liver</tissue>
    </source>
</reference>
<gene>
    <name evidence="1" type="ORF">NDU88_000703</name>
</gene>
<evidence type="ECO:0000313" key="1">
    <source>
        <dbReference type="EMBL" id="KAJ1168789.1"/>
    </source>
</evidence>
<evidence type="ECO:0008006" key="3">
    <source>
        <dbReference type="Google" id="ProtNLM"/>
    </source>
</evidence>
<accession>A0AAV7SY12</accession>
<dbReference type="AlphaFoldDB" id="A0AAV7SY12"/>
<dbReference type="Proteomes" id="UP001066276">
    <property type="component" value="Chromosome 4_1"/>
</dbReference>
<evidence type="ECO:0000313" key="2">
    <source>
        <dbReference type="Proteomes" id="UP001066276"/>
    </source>
</evidence>
<protein>
    <recommendedName>
        <fullName evidence="3">Reverse transcriptase domain-containing protein</fullName>
    </recommendedName>
</protein>